<evidence type="ECO:0000313" key="2">
    <source>
        <dbReference type="WBParaSite" id="ES5_v2.g5617.t1"/>
    </source>
</evidence>
<sequence length="786" mass="88881">MAEVISRIPTQVQVKNQKARSTEEAAATIPSRIPRFGEKLPQRQSRDDKSENVSSSSLEKHPDEPLPVSSNPTTPRRDGEEKRTPRYEAFLMTGDKMLNLNPKVSPSYAKLRQEQLPPSTEVGDSTPQRKGAFDEYPPLHQRGQRRFDLETAVPASQSESILDKHEDENDENSCMDSEACVSNLQNNMESNNISSSTLPENASHSVLSQTARSDFNKTHSFITPQFLEGRISDYPRIVSGQQQQFSVSPQHLGQNGVDAYANKEIDNELVINTAKQMYDLNNFRRTTVAEFLIQSNTFGEALSQEYFQLFNFSGLRIDSALRKFLSHVCLTGESSDRAKLLFLFAGRYFECNPTLFKSPDEIHALTCALILLNTDLHGPNIGKKMTVREFVDNLGHTEYSYERNLLKVLYNAIKSTPFKYLDDEQEKVNTLVEPSARASGVFRRLSRKVSKKTTGAEIKDQIDYKHGWVYKKSVYDMDGKKTPFGRRKWQMFYATLRGMVLYLHKSEHGFETGRFNTYNNCILLHHAIASIPSDYKKRQNVFRLRTANFGELLFQTGDPVEVNKWVDAVNFVAAAFSSPALPPPTGSDTVVFNRPLLPSAPTTLSIQAQLRSHKEKVAEMEYRLSSLRKNAPSINTKGRQVYDYFFRERYLDNERERYVTYVKILREKLTSISQTDLCSRTSSVRRTPTKNVAAYITSIPITNNSTTLYHNAPTATQSTMSSARGNSLRHDGKLSTTSETSSTNQAPALAEAMRIASGCLPNVPAVGEIPIYSDEDRISYKEAMHY</sequence>
<organism evidence="1 2">
    <name type="scientific">Panagrolaimus sp. ES5</name>
    <dbReference type="NCBI Taxonomy" id="591445"/>
    <lineage>
        <taxon>Eukaryota</taxon>
        <taxon>Metazoa</taxon>
        <taxon>Ecdysozoa</taxon>
        <taxon>Nematoda</taxon>
        <taxon>Chromadorea</taxon>
        <taxon>Rhabditida</taxon>
        <taxon>Tylenchina</taxon>
        <taxon>Panagrolaimomorpha</taxon>
        <taxon>Panagrolaimoidea</taxon>
        <taxon>Panagrolaimidae</taxon>
        <taxon>Panagrolaimus</taxon>
    </lineage>
</organism>
<accession>A0AC34GP17</accession>
<proteinExistence type="predicted"/>
<reference evidence="2" key="1">
    <citation type="submission" date="2022-11" db="UniProtKB">
        <authorList>
            <consortium name="WormBaseParasite"/>
        </authorList>
    </citation>
    <scope>IDENTIFICATION</scope>
</reference>
<evidence type="ECO:0000313" key="1">
    <source>
        <dbReference type="Proteomes" id="UP000887579"/>
    </source>
</evidence>
<dbReference type="WBParaSite" id="ES5_v2.g5617.t1">
    <property type="protein sequence ID" value="ES5_v2.g5617.t1"/>
    <property type="gene ID" value="ES5_v2.g5617"/>
</dbReference>
<dbReference type="Proteomes" id="UP000887579">
    <property type="component" value="Unplaced"/>
</dbReference>
<protein>
    <submittedName>
        <fullName evidence="2">PH and SEC7 domain-containing protein</fullName>
    </submittedName>
</protein>
<name>A0AC34GP17_9BILA</name>